<keyword evidence="2" id="KW-0479">Metal-binding</keyword>
<dbReference type="GO" id="GO:0051539">
    <property type="term" value="F:4 iron, 4 sulfur cluster binding"/>
    <property type="evidence" value="ECO:0007669"/>
    <property type="project" value="UniProtKB-KW"/>
</dbReference>
<evidence type="ECO:0000256" key="5">
    <source>
        <dbReference type="SAM" id="MobiDB-lite"/>
    </source>
</evidence>
<keyword evidence="1" id="KW-0004">4Fe-4S</keyword>
<dbReference type="Gene3D" id="3.30.70.20">
    <property type="match status" value="3"/>
</dbReference>
<dbReference type="InterPro" id="IPR006311">
    <property type="entry name" value="TAT_signal"/>
</dbReference>
<feature type="region of interest" description="Disordered" evidence="5">
    <location>
        <begin position="1"/>
        <end position="32"/>
    </location>
</feature>
<dbReference type="EMBL" id="AP021857">
    <property type="protein sequence ID" value="BBO21768.1"/>
    <property type="molecule type" value="Genomic_DNA"/>
</dbReference>
<dbReference type="PROSITE" id="PS51318">
    <property type="entry name" value="TAT"/>
    <property type="match status" value="1"/>
</dbReference>
<dbReference type="AlphaFoldDB" id="A0A809R4Y9"/>
<dbReference type="PANTHER" id="PTHR43177">
    <property type="entry name" value="PROTEIN NRFC"/>
    <property type="match status" value="1"/>
</dbReference>
<dbReference type="PANTHER" id="PTHR43177:SF3">
    <property type="entry name" value="PROTEIN NRFC HOMOLOG"/>
    <property type="match status" value="1"/>
</dbReference>
<dbReference type="InterPro" id="IPR017900">
    <property type="entry name" value="4Fe4S_Fe_S_CS"/>
</dbReference>
<dbReference type="Pfam" id="PF13247">
    <property type="entry name" value="Fer4_11"/>
    <property type="match status" value="2"/>
</dbReference>
<evidence type="ECO:0000256" key="3">
    <source>
        <dbReference type="ARBA" id="ARBA00023004"/>
    </source>
</evidence>
<dbReference type="SUPFAM" id="SSF54862">
    <property type="entry name" value="4Fe-4S ferredoxins"/>
    <property type="match status" value="1"/>
</dbReference>
<protein>
    <submittedName>
        <fullName evidence="7">Fe-S-cluster-containing hydrogenase subunit</fullName>
    </submittedName>
</protein>
<name>A0A809R4Y9_9PROT</name>
<feature type="compositionally biased region" description="Pro residues" evidence="5">
    <location>
        <begin position="1"/>
        <end position="10"/>
    </location>
</feature>
<keyword evidence="4" id="KW-0411">Iron-sulfur</keyword>
<dbReference type="PROSITE" id="PS51379">
    <property type="entry name" value="4FE4S_FER_2"/>
    <property type="match status" value="2"/>
</dbReference>
<evidence type="ECO:0000313" key="7">
    <source>
        <dbReference type="EMBL" id="BBO21768.1"/>
    </source>
</evidence>
<evidence type="ECO:0000259" key="6">
    <source>
        <dbReference type="PROSITE" id="PS51379"/>
    </source>
</evidence>
<sequence length="363" mass="40703">MTPDKTPPADPAQEHPAECPAPPASADPAACAPKTSRRDFLKAGGTLSLSSLMGAGALMSQSDDARAAAEWAEHFQKNYRLMTDAEKAEARVRLEKRYSMEYGKPVTVDTTGPQPGVLMGYALNIRKCIGCRRCVHACVAENNQSRGTRPGEKIEWIQVLRMERGKFEADKMNHGYPEGLGIQVGGNAYTPAGQVLEGQYHYNPEAVPEQDATYMPIACMQCEKPPCVKVCPVRTTYREADGPVVIDYNWCIGCRMCMGACPYWARRINLTTPVLPKEEMNPVTHYLGNRPRMRGVVEKCHWCLQRTRHDRYPACVEVCPVGARKFGNLLDPESEVSKILERKNVFRLKAELNTFPKFFYFYD</sequence>
<feature type="domain" description="4Fe-4S ferredoxin-type" evidence="6">
    <location>
        <begin position="242"/>
        <end position="271"/>
    </location>
</feature>
<evidence type="ECO:0000313" key="8">
    <source>
        <dbReference type="Proteomes" id="UP000662914"/>
    </source>
</evidence>
<keyword evidence="3" id="KW-0408">Iron</keyword>
<feature type="domain" description="4Fe-4S ferredoxin-type" evidence="6">
    <location>
        <begin position="119"/>
        <end position="148"/>
    </location>
</feature>
<dbReference type="InterPro" id="IPR050954">
    <property type="entry name" value="ET_IronSulfur_Cluster-Binding"/>
</dbReference>
<proteinExistence type="predicted"/>
<gene>
    <name evidence="7" type="ORF">DSYM_24670</name>
</gene>
<dbReference type="Proteomes" id="UP000662914">
    <property type="component" value="Chromosome"/>
</dbReference>
<dbReference type="GO" id="GO:0046872">
    <property type="term" value="F:metal ion binding"/>
    <property type="evidence" value="ECO:0007669"/>
    <property type="project" value="UniProtKB-KW"/>
</dbReference>
<evidence type="ECO:0000256" key="4">
    <source>
        <dbReference type="ARBA" id="ARBA00023014"/>
    </source>
</evidence>
<evidence type="ECO:0000256" key="2">
    <source>
        <dbReference type="ARBA" id="ARBA00022723"/>
    </source>
</evidence>
<evidence type="ECO:0000256" key="1">
    <source>
        <dbReference type="ARBA" id="ARBA00022485"/>
    </source>
</evidence>
<dbReference type="PROSITE" id="PS00198">
    <property type="entry name" value="4FE4S_FER_1"/>
    <property type="match status" value="1"/>
</dbReference>
<dbReference type="KEGG" id="ddz:DSYM_24670"/>
<dbReference type="InterPro" id="IPR017896">
    <property type="entry name" value="4Fe4S_Fe-S-bd"/>
</dbReference>
<accession>A0A809R4Y9</accession>
<dbReference type="CDD" id="cd10551">
    <property type="entry name" value="PsrB"/>
    <property type="match status" value="1"/>
</dbReference>
<reference evidence="7" key="1">
    <citation type="journal article" name="DNA Res.">
        <title>The physiological potential of anammox bacteria as revealed by their core genome structure.</title>
        <authorList>
            <person name="Okubo T."/>
            <person name="Toyoda A."/>
            <person name="Fukuhara K."/>
            <person name="Uchiyama I."/>
            <person name="Harigaya Y."/>
            <person name="Kuroiwa M."/>
            <person name="Suzuki T."/>
            <person name="Murakami Y."/>
            <person name="Suwa Y."/>
            <person name="Takami H."/>
        </authorList>
    </citation>
    <scope>NUCLEOTIDE SEQUENCE</scope>
    <source>
        <strain evidence="7">317325-3</strain>
    </source>
</reference>
<organism evidence="7 8">
    <name type="scientific">Candidatus Desulfobacillus denitrificans</name>
    <dbReference type="NCBI Taxonomy" id="2608985"/>
    <lineage>
        <taxon>Bacteria</taxon>
        <taxon>Pseudomonadati</taxon>
        <taxon>Pseudomonadota</taxon>
        <taxon>Betaproteobacteria</taxon>
        <taxon>Candidatus Desulfobacillus</taxon>
    </lineage>
</organism>